<dbReference type="PANTHER" id="PTHR43415:SF4">
    <property type="entry name" value="N-ACETYLTRANSFERASE DOMAIN-CONTAINING PROTEIN"/>
    <property type="match status" value="1"/>
</dbReference>
<evidence type="ECO:0000313" key="2">
    <source>
        <dbReference type="EMBL" id="MBU5592216.1"/>
    </source>
</evidence>
<evidence type="ECO:0000313" key="3">
    <source>
        <dbReference type="Proteomes" id="UP000736583"/>
    </source>
</evidence>
<dbReference type="RefSeq" id="WP_216457051.1">
    <property type="nucleotide sequence ID" value="NZ_JAHLQL010000003.1"/>
</dbReference>
<dbReference type="PROSITE" id="PS51186">
    <property type="entry name" value="GNAT"/>
    <property type="match status" value="1"/>
</dbReference>
<dbReference type="PANTHER" id="PTHR43415">
    <property type="entry name" value="SPERMIDINE N(1)-ACETYLTRANSFERASE"/>
    <property type="match status" value="1"/>
</dbReference>
<dbReference type="Proteomes" id="UP000736583">
    <property type="component" value="Unassembled WGS sequence"/>
</dbReference>
<gene>
    <name evidence="2" type="ORF">KQI89_10625</name>
</gene>
<evidence type="ECO:0000259" key="1">
    <source>
        <dbReference type="PROSITE" id="PS51186"/>
    </source>
</evidence>
<accession>A0ABS6F140</accession>
<reference evidence="2 3" key="1">
    <citation type="submission" date="2021-06" db="EMBL/GenBank/DDBJ databases">
        <authorList>
            <person name="Sun Q."/>
            <person name="Li D."/>
        </authorList>
    </citation>
    <scope>NUCLEOTIDE SEQUENCE [LARGE SCALE GENOMIC DNA]</scope>
    <source>
        <strain evidence="2 3">MSJ-4</strain>
    </source>
</reference>
<comment type="caution">
    <text evidence="2">The sequence shown here is derived from an EMBL/GenBank/DDBJ whole genome shotgun (WGS) entry which is preliminary data.</text>
</comment>
<name>A0ABS6F140_9CLOT</name>
<dbReference type="EMBL" id="JAHLQL010000003">
    <property type="protein sequence ID" value="MBU5592216.1"/>
    <property type="molecule type" value="Genomic_DNA"/>
</dbReference>
<keyword evidence="3" id="KW-1185">Reference proteome</keyword>
<dbReference type="Pfam" id="PF13302">
    <property type="entry name" value="Acetyltransf_3"/>
    <property type="match status" value="1"/>
</dbReference>
<sequence length="190" mass="22708">MNIVYKDIILRDRTYEDLKDYIDWYTVETEWQDWDAPWEKEDNVSIEKLREGILRSIERPLPNIRRRLEICYKNGEHIGWMNSYYIDGNINKLATGIDIPCREYRGKGLGEQAFKTFSIYLIKNLRLNELYTETWSGNQSMIALAVKCGYRLNWVDKDYRIVNGKYVDGLELKLRAEHIIKNNKELFNLL</sequence>
<proteinExistence type="predicted"/>
<dbReference type="InterPro" id="IPR000182">
    <property type="entry name" value="GNAT_dom"/>
</dbReference>
<feature type="domain" description="N-acetyltransferase" evidence="1">
    <location>
        <begin position="8"/>
        <end position="177"/>
    </location>
</feature>
<organism evidence="2 3">
    <name type="scientific">Clostridium simiarum</name>
    <dbReference type="NCBI Taxonomy" id="2841506"/>
    <lineage>
        <taxon>Bacteria</taxon>
        <taxon>Bacillati</taxon>
        <taxon>Bacillota</taxon>
        <taxon>Clostridia</taxon>
        <taxon>Eubacteriales</taxon>
        <taxon>Clostridiaceae</taxon>
        <taxon>Clostridium</taxon>
    </lineage>
</organism>
<protein>
    <submittedName>
        <fullName evidence="2">GNAT family N-acetyltransferase</fullName>
    </submittedName>
</protein>